<name>A0AA86YNX8_PROST</name>
<comment type="caution">
    <text evidence="1">The sequence shown here is derived from an EMBL/GenBank/DDBJ whole genome shotgun (WGS) entry which is preliminary data.</text>
</comment>
<gene>
    <name evidence="1" type="ORF">PROSTU_04751</name>
</gene>
<proteinExistence type="predicted"/>
<organism evidence="1 2">
    <name type="scientific">Providencia stuartii ATCC 25827</name>
    <dbReference type="NCBI Taxonomy" id="471874"/>
    <lineage>
        <taxon>Bacteria</taxon>
        <taxon>Pseudomonadati</taxon>
        <taxon>Pseudomonadota</taxon>
        <taxon>Gammaproteobacteria</taxon>
        <taxon>Enterobacterales</taxon>
        <taxon>Morganellaceae</taxon>
        <taxon>Providencia</taxon>
    </lineage>
</organism>
<dbReference type="AlphaFoldDB" id="A0AA86YNX8"/>
<accession>A0AA86YNX8</accession>
<dbReference type="EMBL" id="ABJD02000118">
    <property type="protein sequence ID" value="EDU57506.1"/>
    <property type="molecule type" value="Genomic_DNA"/>
</dbReference>
<reference evidence="1 2" key="3">
    <citation type="submission" date="2008-05" db="EMBL/GenBank/DDBJ databases">
        <authorList>
            <person name="Fulton L."/>
            <person name="Clifton S."/>
            <person name="Fulton B."/>
            <person name="Xu J."/>
            <person name="Minx P."/>
            <person name="Pepin K.H."/>
            <person name="Johnson M."/>
            <person name="Thiruvilangam P."/>
            <person name="Bhonagiri V."/>
            <person name="Nash W.E."/>
            <person name="Mardis E.R."/>
            <person name="Wilson R.K."/>
        </authorList>
    </citation>
    <scope>NUCLEOTIDE SEQUENCE [LARGE SCALE GENOMIC DNA]</scope>
    <source>
        <strain evidence="1 2">ATCC 25827</strain>
    </source>
</reference>
<reference evidence="2" key="1">
    <citation type="submission" date="2008-04" db="EMBL/GenBank/DDBJ databases">
        <title>Draft genome sequence of Providencia stuartii (ATCC 25827).</title>
        <authorList>
            <person name="Sudarsanam P."/>
            <person name="Ley R."/>
            <person name="Guruge J."/>
            <person name="Turnbaugh P.J."/>
            <person name="Mahowald M."/>
            <person name="Liep D."/>
            <person name="Gordon J."/>
        </authorList>
    </citation>
    <scope>NUCLEOTIDE SEQUENCE [LARGE SCALE GENOMIC DNA]</scope>
    <source>
        <strain evidence="2">ATCC 25827</strain>
    </source>
</reference>
<sequence>MPKEIYTGTYLFGDVNSNTSFGGVSSTIKLPNYEKFITLYIHDKCKSGIDIIENAATYNLSIKELEGLYLALERIINDIRKLESLSKQNLLCESAYSFTDE</sequence>
<dbReference type="Proteomes" id="UP000004506">
    <property type="component" value="Unassembled WGS sequence"/>
</dbReference>
<evidence type="ECO:0000313" key="2">
    <source>
        <dbReference type="Proteomes" id="UP000004506"/>
    </source>
</evidence>
<protein>
    <submittedName>
        <fullName evidence="1">Uncharacterized protein</fullName>
    </submittedName>
</protein>
<reference evidence="2" key="2">
    <citation type="submission" date="2008-04" db="EMBL/GenBank/DDBJ databases">
        <title>Draft genome sequence of Providencia stuartii(ATCC 25827).</title>
        <authorList>
            <person name="Sudarsanam P."/>
            <person name="Ley R."/>
            <person name="Guruge J."/>
            <person name="Turnbaugh P.J."/>
            <person name="Mahowald M."/>
            <person name="Liep D."/>
            <person name="Gordon J."/>
        </authorList>
    </citation>
    <scope>NUCLEOTIDE SEQUENCE [LARGE SCALE GENOMIC DNA]</scope>
    <source>
        <strain evidence="2">ATCC 25827</strain>
    </source>
</reference>
<dbReference type="RefSeq" id="WP_004927190.1">
    <property type="nucleotide sequence ID" value="NZ_DS607683.1"/>
</dbReference>
<evidence type="ECO:0000313" key="1">
    <source>
        <dbReference type="EMBL" id="EDU57506.1"/>
    </source>
</evidence>